<dbReference type="CDD" id="cd00586">
    <property type="entry name" value="4HBT"/>
    <property type="match status" value="1"/>
</dbReference>
<proteinExistence type="inferred from homology"/>
<dbReference type="SUPFAM" id="SSF54637">
    <property type="entry name" value="Thioesterase/thiol ester dehydrase-isomerase"/>
    <property type="match status" value="1"/>
</dbReference>
<dbReference type="Pfam" id="PF13279">
    <property type="entry name" value="4HBT_2"/>
    <property type="match status" value="1"/>
</dbReference>
<evidence type="ECO:0000256" key="1">
    <source>
        <dbReference type="ARBA" id="ARBA00005953"/>
    </source>
</evidence>
<dbReference type="RefSeq" id="WP_380859373.1">
    <property type="nucleotide sequence ID" value="NZ_JBHRXV010000004.1"/>
</dbReference>
<sequence>MARADFRFAFRKRVRFAEIDAQSVVFNSRYLEYFDIGITEYWRTVGMYDNTPVSGEGAAEFHVARAIVDFKVPIMLDEEIDICARCSRIGTSSMTFAFELHGAAKDDLRATGEEVSVHVAEVRGKSSPVPDWVVALFETYEGRALRERKAA</sequence>
<evidence type="ECO:0000313" key="4">
    <source>
        <dbReference type="Proteomes" id="UP001595615"/>
    </source>
</evidence>
<dbReference type="PANTHER" id="PTHR31793">
    <property type="entry name" value="4-HYDROXYBENZOYL-COA THIOESTERASE FAMILY MEMBER"/>
    <property type="match status" value="1"/>
</dbReference>
<keyword evidence="4" id="KW-1185">Reference proteome</keyword>
<dbReference type="PANTHER" id="PTHR31793:SF27">
    <property type="entry name" value="NOVEL THIOESTERASE SUPERFAMILY DOMAIN AND SAPOSIN A-TYPE DOMAIN CONTAINING PROTEIN (0610012H03RIK)"/>
    <property type="match status" value="1"/>
</dbReference>
<keyword evidence="2 3" id="KW-0378">Hydrolase</keyword>
<reference evidence="4" key="1">
    <citation type="journal article" date="2019" name="Int. J. Syst. Evol. Microbiol.">
        <title>The Global Catalogue of Microorganisms (GCM) 10K type strain sequencing project: providing services to taxonomists for standard genome sequencing and annotation.</title>
        <authorList>
            <consortium name="The Broad Institute Genomics Platform"/>
            <consortium name="The Broad Institute Genome Sequencing Center for Infectious Disease"/>
            <person name="Wu L."/>
            <person name="Ma J."/>
        </authorList>
    </citation>
    <scope>NUCLEOTIDE SEQUENCE [LARGE SCALE GENOMIC DNA]</scope>
    <source>
        <strain evidence="4">KCTC 42644</strain>
    </source>
</reference>
<comment type="similarity">
    <text evidence="1">Belongs to the 4-hydroxybenzoyl-CoA thioesterase family.</text>
</comment>
<accession>A0ABV7XAZ3</accession>
<gene>
    <name evidence="3" type="ORF">ACFOMD_07785</name>
</gene>
<dbReference type="InterPro" id="IPR050563">
    <property type="entry name" value="4-hydroxybenzoyl-CoA_TE"/>
</dbReference>
<protein>
    <submittedName>
        <fullName evidence="3">Acyl-CoA thioesterase</fullName>
        <ecNumber evidence="3">3.1.2.-</ecNumber>
    </submittedName>
</protein>
<dbReference type="Gene3D" id="3.10.129.10">
    <property type="entry name" value="Hotdog Thioesterase"/>
    <property type="match status" value="1"/>
</dbReference>
<evidence type="ECO:0000256" key="2">
    <source>
        <dbReference type="ARBA" id="ARBA00022801"/>
    </source>
</evidence>
<dbReference type="InterPro" id="IPR029069">
    <property type="entry name" value="HotDog_dom_sf"/>
</dbReference>
<comment type="caution">
    <text evidence="3">The sequence shown here is derived from an EMBL/GenBank/DDBJ whole genome shotgun (WGS) entry which is preliminary data.</text>
</comment>
<dbReference type="EMBL" id="JBHRXV010000004">
    <property type="protein sequence ID" value="MFC3712464.1"/>
    <property type="molecule type" value="Genomic_DNA"/>
</dbReference>
<dbReference type="Proteomes" id="UP001595615">
    <property type="component" value="Unassembled WGS sequence"/>
</dbReference>
<name>A0ABV7XAZ3_9SPHN</name>
<organism evidence="3 4">
    <name type="scientific">Sphingoaurantiacus capsulatus</name>
    <dbReference type="NCBI Taxonomy" id="1771310"/>
    <lineage>
        <taxon>Bacteria</taxon>
        <taxon>Pseudomonadati</taxon>
        <taxon>Pseudomonadota</taxon>
        <taxon>Alphaproteobacteria</taxon>
        <taxon>Sphingomonadales</taxon>
        <taxon>Sphingosinicellaceae</taxon>
        <taxon>Sphingoaurantiacus</taxon>
    </lineage>
</organism>
<evidence type="ECO:0000313" key="3">
    <source>
        <dbReference type="EMBL" id="MFC3712464.1"/>
    </source>
</evidence>
<dbReference type="GO" id="GO:0016787">
    <property type="term" value="F:hydrolase activity"/>
    <property type="evidence" value="ECO:0007669"/>
    <property type="project" value="UniProtKB-KW"/>
</dbReference>
<dbReference type="EC" id="3.1.2.-" evidence="3"/>